<reference evidence="1" key="1">
    <citation type="journal article" date="2020" name="Stud. Mycol.">
        <title>101 Dothideomycetes genomes: a test case for predicting lifestyles and emergence of pathogens.</title>
        <authorList>
            <person name="Haridas S."/>
            <person name="Albert R."/>
            <person name="Binder M."/>
            <person name="Bloem J."/>
            <person name="Labutti K."/>
            <person name="Salamov A."/>
            <person name="Andreopoulos B."/>
            <person name="Baker S."/>
            <person name="Barry K."/>
            <person name="Bills G."/>
            <person name="Bluhm B."/>
            <person name="Cannon C."/>
            <person name="Castanera R."/>
            <person name="Culley D."/>
            <person name="Daum C."/>
            <person name="Ezra D."/>
            <person name="Gonzalez J."/>
            <person name="Henrissat B."/>
            <person name="Kuo A."/>
            <person name="Liang C."/>
            <person name="Lipzen A."/>
            <person name="Lutzoni F."/>
            <person name="Magnuson J."/>
            <person name="Mondo S."/>
            <person name="Nolan M."/>
            <person name="Ohm R."/>
            <person name="Pangilinan J."/>
            <person name="Park H.-J."/>
            <person name="Ramirez L."/>
            <person name="Alfaro M."/>
            <person name="Sun H."/>
            <person name="Tritt A."/>
            <person name="Yoshinaga Y."/>
            <person name="Zwiers L.-H."/>
            <person name="Turgeon B."/>
            <person name="Goodwin S."/>
            <person name="Spatafora J."/>
            <person name="Crous P."/>
            <person name="Grigoriev I."/>
        </authorList>
    </citation>
    <scope>NUCLEOTIDE SEQUENCE</scope>
    <source>
        <strain evidence="1">CBS 690.94</strain>
    </source>
</reference>
<comment type="caution">
    <text evidence="1">The sequence shown here is derived from an EMBL/GenBank/DDBJ whole genome shotgun (WGS) entry which is preliminary data.</text>
</comment>
<organism evidence="1 2">
    <name type="scientific">Karstenula rhodostoma CBS 690.94</name>
    <dbReference type="NCBI Taxonomy" id="1392251"/>
    <lineage>
        <taxon>Eukaryota</taxon>
        <taxon>Fungi</taxon>
        <taxon>Dikarya</taxon>
        <taxon>Ascomycota</taxon>
        <taxon>Pezizomycotina</taxon>
        <taxon>Dothideomycetes</taxon>
        <taxon>Pleosporomycetidae</taxon>
        <taxon>Pleosporales</taxon>
        <taxon>Massarineae</taxon>
        <taxon>Didymosphaeriaceae</taxon>
        <taxon>Karstenula</taxon>
    </lineage>
</organism>
<proteinExistence type="predicted"/>
<evidence type="ECO:0000313" key="2">
    <source>
        <dbReference type="Proteomes" id="UP000799764"/>
    </source>
</evidence>
<dbReference type="OrthoDB" id="3795769at2759"/>
<dbReference type="AlphaFoldDB" id="A0A9P4PNZ2"/>
<sequence length="452" mass="52500">MERRAADLRLETETLEMRVREARSDHHRLFLEIQRVWKELHSWGKALELNTLSIHIGGESLYDLLGPEMRWEDEFHTHIVSDGWLRSCTELPLEELVSVTSLIVTASEDIDIWPAIVGCIIAETLPNLEHLRLFSSDWQKRWTLLRSELRDVLAQHIKNLSRKSLQTFELRLPFKYSMNHDVHPPSLHQNGEDILSKSLHTLLTNLVTLSINVNQLTPTLFWDPSIRTSGVLCPNLKSLHVDSGFETACGQYIMRRPDNLLFSRPAYMEDEDEDLLYPDSELGIPDPDVQLDYELGDYPTAITRVRPKPVYFDELSISVAQAATHMPRLQSITIEFVSHFTDRGDWTGYHGWGFAFRAGAEARYPETHTHAWCGYPGLDMYILESPRREWTFRCELDQVGWEEPDEAKRLWEERFPGILADIICFDFDEDGQDCWQGVWSDVAIRPEEIEMH</sequence>
<evidence type="ECO:0008006" key="3">
    <source>
        <dbReference type="Google" id="ProtNLM"/>
    </source>
</evidence>
<dbReference type="EMBL" id="MU001498">
    <property type="protein sequence ID" value="KAF2446369.1"/>
    <property type="molecule type" value="Genomic_DNA"/>
</dbReference>
<keyword evidence="2" id="KW-1185">Reference proteome</keyword>
<accession>A0A9P4PNZ2</accession>
<name>A0A9P4PNZ2_9PLEO</name>
<dbReference type="Proteomes" id="UP000799764">
    <property type="component" value="Unassembled WGS sequence"/>
</dbReference>
<gene>
    <name evidence="1" type="ORF">P171DRAFT_430528</name>
</gene>
<protein>
    <recommendedName>
        <fullName evidence="3">F-box domain-containing protein</fullName>
    </recommendedName>
</protein>
<evidence type="ECO:0000313" key="1">
    <source>
        <dbReference type="EMBL" id="KAF2446369.1"/>
    </source>
</evidence>